<evidence type="ECO:0000313" key="2">
    <source>
        <dbReference type="Proteomes" id="UP001381693"/>
    </source>
</evidence>
<name>A0AAN8XDM5_HALRR</name>
<dbReference type="Proteomes" id="UP001381693">
    <property type="component" value="Unassembled WGS sequence"/>
</dbReference>
<comment type="caution">
    <text evidence="1">The sequence shown here is derived from an EMBL/GenBank/DDBJ whole genome shotgun (WGS) entry which is preliminary data.</text>
</comment>
<dbReference type="EMBL" id="JAXCGZ010004126">
    <property type="protein sequence ID" value="KAK7082231.1"/>
    <property type="molecule type" value="Genomic_DNA"/>
</dbReference>
<organism evidence="1 2">
    <name type="scientific">Halocaridina rubra</name>
    <name type="common">Hawaiian red shrimp</name>
    <dbReference type="NCBI Taxonomy" id="373956"/>
    <lineage>
        <taxon>Eukaryota</taxon>
        <taxon>Metazoa</taxon>
        <taxon>Ecdysozoa</taxon>
        <taxon>Arthropoda</taxon>
        <taxon>Crustacea</taxon>
        <taxon>Multicrustacea</taxon>
        <taxon>Malacostraca</taxon>
        <taxon>Eumalacostraca</taxon>
        <taxon>Eucarida</taxon>
        <taxon>Decapoda</taxon>
        <taxon>Pleocyemata</taxon>
        <taxon>Caridea</taxon>
        <taxon>Atyoidea</taxon>
        <taxon>Atyidae</taxon>
        <taxon>Halocaridina</taxon>
    </lineage>
</organism>
<evidence type="ECO:0000313" key="1">
    <source>
        <dbReference type="EMBL" id="KAK7082231.1"/>
    </source>
</evidence>
<proteinExistence type="predicted"/>
<dbReference type="AlphaFoldDB" id="A0AAN8XDM5"/>
<reference evidence="1 2" key="1">
    <citation type="submission" date="2023-11" db="EMBL/GenBank/DDBJ databases">
        <title>Halocaridina rubra genome assembly.</title>
        <authorList>
            <person name="Smith C."/>
        </authorList>
    </citation>
    <scope>NUCLEOTIDE SEQUENCE [LARGE SCALE GENOMIC DNA]</scope>
    <source>
        <strain evidence="1">EP-1</strain>
        <tissue evidence="1">Whole</tissue>
    </source>
</reference>
<gene>
    <name evidence="1" type="ORF">SK128_004771</name>
</gene>
<sequence length="177" mass="20161">MNLEWLHKYEEPAVQRGSLLALVEDHPPVKKMVDFADHSIPPYEEEEEGREKDLVEPIVGNEKETEEQLQCGCYDEADQVKPDPQRKALKAKIAIEQLKRKTKTQKKQILETLKMCQAWGGVVATPGFEFLENASSEPWVVADTQGFGGAPRWVEVKRTFKRETSISSSSPEYEVLM</sequence>
<keyword evidence="2" id="KW-1185">Reference proteome</keyword>
<protein>
    <submittedName>
        <fullName evidence="1">Uncharacterized protein</fullName>
    </submittedName>
</protein>
<accession>A0AAN8XDM5</accession>